<evidence type="ECO:0000256" key="1">
    <source>
        <dbReference type="SAM" id="Coils"/>
    </source>
</evidence>
<gene>
    <name evidence="2" type="ORF">LBW59_11785</name>
</gene>
<name>A0AAW5ZM76_RALSL</name>
<dbReference type="AlphaFoldDB" id="A0AAW5ZM76"/>
<dbReference type="Proteomes" id="UP001144050">
    <property type="component" value="Unassembled WGS sequence"/>
</dbReference>
<feature type="coiled-coil region" evidence="1">
    <location>
        <begin position="133"/>
        <end position="172"/>
    </location>
</feature>
<accession>A0AAW5ZM76</accession>
<comment type="caution">
    <text evidence="2">The sequence shown here is derived from an EMBL/GenBank/DDBJ whole genome shotgun (WGS) entry which is preliminary data.</text>
</comment>
<organism evidence="2 3">
    <name type="scientific">Ralstonia solanacearum</name>
    <name type="common">Pseudomonas solanacearum</name>
    <dbReference type="NCBI Taxonomy" id="305"/>
    <lineage>
        <taxon>Bacteria</taxon>
        <taxon>Pseudomonadati</taxon>
        <taxon>Pseudomonadota</taxon>
        <taxon>Betaproteobacteria</taxon>
        <taxon>Burkholderiales</taxon>
        <taxon>Burkholderiaceae</taxon>
        <taxon>Ralstonia</taxon>
        <taxon>Ralstonia solanacearum species complex</taxon>
    </lineage>
</organism>
<reference evidence="2" key="1">
    <citation type="submission" date="2021-09" db="EMBL/GenBank/DDBJ databases">
        <title>Genomic analysis of Ralstonia spp.</title>
        <authorList>
            <person name="Aburjaile F."/>
            <person name="Ariute J.C."/>
            <person name="Pais A.K.L."/>
            <person name="Albuquerque G.M.R."/>
            <person name="Silva A.M.F."/>
            <person name="Brenig B."/>
            <person name="Azevedo V."/>
            <person name="Matiuzzi M."/>
            <person name="Ramos R."/>
            <person name="Goes-Neto A."/>
            <person name="Soares S."/>
            <person name="Iseppon A.M.B."/>
            <person name="Souza E."/>
            <person name="Gama M."/>
        </authorList>
    </citation>
    <scope>NUCLEOTIDE SEQUENCE</scope>
    <source>
        <strain evidence="2">CCRMRs91</strain>
    </source>
</reference>
<evidence type="ECO:0000313" key="3">
    <source>
        <dbReference type="Proteomes" id="UP001144050"/>
    </source>
</evidence>
<proteinExistence type="predicted"/>
<evidence type="ECO:0000313" key="2">
    <source>
        <dbReference type="EMBL" id="MDB0571450.1"/>
    </source>
</evidence>
<sequence>MKTQFKTMLGNITAQASQMRTRVKELDDAIGAHRTRIGRLLAAPLPPSDVLTYLCGNVDNVAGTMVPSLSGEIRRLASQPFEEWERTKESGSELARLCTGGRGVPFPVIEEALYYFMADAFKKRLTELVGACLAEQEDEISKLSAEQRRAEIDRLHAELHDLVREREELVAHLKAVGLDVAEPEVKAIYSSDEIKLMSFGVVPTWSGQRVYGPEALQAAQEMGLYAVMAQGYEAHSGETFRGYAALVAMREEGDKRI</sequence>
<keyword evidence="1" id="KW-0175">Coiled coil</keyword>
<dbReference type="RefSeq" id="WP_271656602.1">
    <property type="nucleotide sequence ID" value="NZ_JAIVFG010000016.1"/>
</dbReference>
<dbReference type="EMBL" id="JAIVFG010000016">
    <property type="protein sequence ID" value="MDB0571450.1"/>
    <property type="molecule type" value="Genomic_DNA"/>
</dbReference>
<protein>
    <submittedName>
        <fullName evidence="2">Uncharacterized protein</fullName>
    </submittedName>
</protein>